<dbReference type="Proteomes" id="UP000238390">
    <property type="component" value="Chromosome"/>
</dbReference>
<dbReference type="AlphaFoldDB" id="A0A2R3ITM6"/>
<dbReference type="EMBL" id="CP027169">
    <property type="protein sequence ID" value="AVK05269.1"/>
    <property type="molecule type" value="Genomic_DNA"/>
</dbReference>
<proteinExistence type="predicted"/>
<sequence>MLAVSRKNIAEEVIEERSPFEVLVIFMLATPVVCGDYHLTAKVYF</sequence>
<keyword evidence="2" id="KW-1185">Reference proteome</keyword>
<organism evidence="1 2">
    <name type="scientific">Pseudomonas paraeruginosa</name>
    <dbReference type="NCBI Taxonomy" id="2994495"/>
    <lineage>
        <taxon>Bacteria</taxon>
        <taxon>Pseudomonadati</taxon>
        <taxon>Pseudomonadota</taxon>
        <taxon>Gammaproteobacteria</taxon>
        <taxon>Pseudomonadales</taxon>
        <taxon>Pseudomonadaceae</taxon>
        <taxon>Pseudomonas</taxon>
    </lineage>
</organism>
<reference evidence="1 2" key="1">
    <citation type="submission" date="2018-02" db="EMBL/GenBank/DDBJ databases">
        <title>FDA/CDC Antimicrobial Resistant Isolate Bank Genome Sequencing.</title>
        <authorList>
            <person name="Benahmed F.H."/>
            <person name="Lutgring J.D."/>
            <person name="Yoo B."/>
            <person name="Machado M."/>
            <person name="Brown A."/>
            <person name="McAllister G."/>
            <person name="Perry A."/>
            <person name="Halpin A.L."/>
            <person name="Vavikolanu K."/>
            <person name="Ott S."/>
            <person name="Zhao X."/>
            <person name="Tallon L.J."/>
            <person name="Sadzewicz L."/>
            <person name="Aluvathingal J."/>
            <person name="Nadendla S."/>
            <person name="Voskania-kordi A."/>
            <person name="Simonyan V."/>
            <person name="Patel J."/>
            <person name="Shawar R.M."/>
        </authorList>
    </citation>
    <scope>NUCLEOTIDE SEQUENCE [LARGE SCALE GENOMIC DNA]</scope>
    <source>
        <strain evidence="1 2">AR_0356</strain>
    </source>
</reference>
<protein>
    <submittedName>
        <fullName evidence="1">Uncharacterized protein</fullName>
    </submittedName>
</protein>
<gene>
    <name evidence="1" type="ORF">CSB93_5730</name>
</gene>
<accession>A0A2R3ITM6</accession>
<evidence type="ECO:0000313" key="2">
    <source>
        <dbReference type="Proteomes" id="UP000238390"/>
    </source>
</evidence>
<name>A0A2R3ITM6_9PSED</name>
<evidence type="ECO:0000313" key="1">
    <source>
        <dbReference type="EMBL" id="AVK05269.1"/>
    </source>
</evidence>